<comment type="caution">
    <text evidence="1">The sequence shown here is derived from an EMBL/GenBank/DDBJ whole genome shotgun (WGS) entry which is preliminary data.</text>
</comment>
<dbReference type="RefSeq" id="WP_026794934.1">
    <property type="nucleotide sequence ID" value="NZ_LR812490.1"/>
</dbReference>
<evidence type="ECO:0000313" key="1">
    <source>
        <dbReference type="EMBL" id="CAC5344442.1"/>
    </source>
</evidence>
<organism evidence="1 2">
    <name type="scientific">Planktothrix rubescens CCAP 1459/22</name>
    <dbReference type="NCBI Taxonomy" id="329571"/>
    <lineage>
        <taxon>Bacteria</taxon>
        <taxon>Bacillati</taxon>
        <taxon>Cyanobacteriota</taxon>
        <taxon>Cyanophyceae</taxon>
        <taxon>Oscillatoriophycideae</taxon>
        <taxon>Oscillatoriales</taxon>
        <taxon>Microcoleaceae</taxon>
        <taxon>Planktothrix</taxon>
    </lineage>
</organism>
<dbReference type="EMBL" id="LR812490">
    <property type="protein sequence ID" value="CAC5344442.1"/>
    <property type="molecule type" value="Genomic_DNA"/>
</dbReference>
<accession>A0A6J7ZPU6</accession>
<dbReference type="SUPFAM" id="SSF52540">
    <property type="entry name" value="P-loop containing nucleoside triphosphate hydrolases"/>
    <property type="match status" value="1"/>
</dbReference>
<name>A0A6J7ZPU6_PLARU</name>
<protein>
    <recommendedName>
        <fullName evidence="3">Double-GTPase 2 domain-containing protein</fullName>
    </recommendedName>
</protein>
<gene>
    <name evidence="1" type="ORF">PLAN_40857</name>
</gene>
<keyword evidence="2" id="KW-1185">Reference proteome</keyword>
<dbReference type="EMBL" id="CZCZ02000014">
    <property type="protein sequence ID" value="CAC5344442.1"/>
    <property type="molecule type" value="Genomic_DNA"/>
</dbReference>
<reference evidence="1" key="1">
    <citation type="submission" date="2020-05" db="EMBL/GenBank/DDBJ databases">
        <authorList>
            <consortium name="Genoscope - CEA"/>
            <person name="William W."/>
        </authorList>
    </citation>
    <scope>NUCLEOTIDE SEQUENCE [LARGE SCALE GENOMIC DNA]</scope>
    <source>
        <strain evidence="1">PCC 7821</strain>
    </source>
</reference>
<dbReference type="InterPro" id="IPR027417">
    <property type="entry name" value="P-loop_NTPase"/>
</dbReference>
<evidence type="ECO:0008006" key="3">
    <source>
        <dbReference type="Google" id="ProtNLM"/>
    </source>
</evidence>
<dbReference type="Proteomes" id="UP000196521">
    <property type="component" value="Chromosome"/>
</dbReference>
<evidence type="ECO:0000313" key="2">
    <source>
        <dbReference type="Proteomes" id="UP000196521"/>
    </source>
</evidence>
<proteinExistence type="predicted"/>
<sequence length="325" mass="37088">MSQEIKITMLGAKGVGKTSLLTAMYDQFENTVGTTNLQLIPDLKSSAKLQEKLGQLKSLLDDFEATGGLQGDNDFTSYTFNFGKKGSKPSMSLKFEDYKGGYLGGKNISDQNKIQEILNKSGILLIVIDTPALIEKKGRYHDLINRPQQIKDFIARAFQELKEPRLIIFVPIKCETYLKNEQSKKELLRRVREGYSTLLGFLNSDLVYPWVASVITPVQTVGTVVFSGIDVIQEGGKEYPHFKFHKICHDAQYSPKDSEQPFRYILRFLLKLEIYNRNYHWGPFRFIRAFFNLDQDLKQAAQKVAENCKSNPKDGFVVLQGEKYL</sequence>
<dbReference type="AlphaFoldDB" id="A0A6J7ZPU6"/>